<sequence>MSEEDVSSDPQQSKILFIIDNSKKSQKVLDQYLSPNRLFERPEVHITTVFNAANSGSQETCPELAEKVSADRYAYTSRLISTYVFHCLRRGYKCTGSVLETESLHPFEIVGQKAEEINAQFVVDARYCPQDSIKIIGTAETFTD</sequence>
<dbReference type="Proteomes" id="UP000031668">
    <property type="component" value="Unassembled WGS sequence"/>
</dbReference>
<organism evidence="1 2">
    <name type="scientific">Thelohanellus kitauei</name>
    <name type="common">Myxosporean</name>
    <dbReference type="NCBI Taxonomy" id="669202"/>
    <lineage>
        <taxon>Eukaryota</taxon>
        <taxon>Metazoa</taxon>
        <taxon>Cnidaria</taxon>
        <taxon>Myxozoa</taxon>
        <taxon>Myxosporea</taxon>
        <taxon>Bivalvulida</taxon>
        <taxon>Platysporina</taxon>
        <taxon>Myxobolidae</taxon>
        <taxon>Thelohanellus</taxon>
    </lineage>
</organism>
<evidence type="ECO:0000313" key="2">
    <source>
        <dbReference type="Proteomes" id="UP000031668"/>
    </source>
</evidence>
<evidence type="ECO:0000313" key="1">
    <source>
        <dbReference type="EMBL" id="KII61246.1"/>
    </source>
</evidence>
<accession>A0A0C2MHV6</accession>
<reference evidence="1 2" key="1">
    <citation type="journal article" date="2014" name="Genome Biol. Evol.">
        <title>The genome of the myxosporean Thelohanellus kitauei shows adaptations to nutrient acquisition within its fish host.</title>
        <authorList>
            <person name="Yang Y."/>
            <person name="Xiong J."/>
            <person name="Zhou Z."/>
            <person name="Huo F."/>
            <person name="Miao W."/>
            <person name="Ran C."/>
            <person name="Liu Y."/>
            <person name="Zhang J."/>
            <person name="Feng J."/>
            <person name="Wang M."/>
            <person name="Wang M."/>
            <person name="Wang L."/>
            <person name="Yao B."/>
        </authorList>
    </citation>
    <scope>NUCLEOTIDE SEQUENCE [LARGE SCALE GENOMIC DNA]</scope>
    <source>
        <strain evidence="1">Wuqing</strain>
    </source>
</reference>
<name>A0A0C2MHV6_THEKT</name>
<dbReference type="EMBL" id="JWZT01005363">
    <property type="protein sequence ID" value="KII61246.1"/>
    <property type="molecule type" value="Genomic_DNA"/>
</dbReference>
<proteinExistence type="predicted"/>
<comment type="caution">
    <text evidence="1">The sequence shown here is derived from an EMBL/GenBank/DDBJ whole genome shotgun (WGS) entry which is preliminary data.</text>
</comment>
<gene>
    <name evidence="1" type="ORF">RF11_02532</name>
</gene>
<protein>
    <submittedName>
        <fullName evidence="1">Uncharacterized protein</fullName>
    </submittedName>
</protein>
<keyword evidence="2" id="KW-1185">Reference proteome</keyword>
<dbReference type="AlphaFoldDB" id="A0A0C2MHV6"/>